<keyword evidence="2" id="KW-0067">ATP-binding</keyword>
<evidence type="ECO:0000313" key="6">
    <source>
        <dbReference type="Proteomes" id="UP001152320"/>
    </source>
</evidence>
<dbReference type="Proteomes" id="UP001152320">
    <property type="component" value="Chromosome 2"/>
</dbReference>
<dbReference type="Gene3D" id="3.40.50.300">
    <property type="entry name" value="P-loop containing nucleotide triphosphate hydrolases"/>
    <property type="match status" value="1"/>
</dbReference>
<dbReference type="Gene3D" id="3.30.420.10">
    <property type="entry name" value="Ribonuclease H-like superfamily/Ribonuclease H"/>
    <property type="match status" value="1"/>
</dbReference>
<dbReference type="SUPFAM" id="SSF53098">
    <property type="entry name" value="Ribonuclease H-like"/>
    <property type="match status" value="1"/>
</dbReference>
<dbReference type="InterPro" id="IPR003593">
    <property type="entry name" value="AAA+_ATPase"/>
</dbReference>
<feature type="compositionally biased region" description="Polar residues" evidence="3">
    <location>
        <begin position="864"/>
        <end position="875"/>
    </location>
</feature>
<dbReference type="CDD" id="cd00009">
    <property type="entry name" value="AAA"/>
    <property type="match status" value="1"/>
</dbReference>
<evidence type="ECO:0000256" key="3">
    <source>
        <dbReference type="SAM" id="MobiDB-lite"/>
    </source>
</evidence>
<dbReference type="InterPro" id="IPR012337">
    <property type="entry name" value="RNaseH-like_sf"/>
</dbReference>
<dbReference type="PANTHER" id="PTHR20953:SF3">
    <property type="entry name" value="P-LOOP CONTAINING NUCLEOSIDE TRIPHOSPHATE HYDROLASES SUPERFAMILY PROTEIN"/>
    <property type="match status" value="1"/>
</dbReference>
<evidence type="ECO:0000259" key="4">
    <source>
        <dbReference type="SMART" id="SM00382"/>
    </source>
</evidence>
<feature type="compositionally biased region" description="Polar residues" evidence="3">
    <location>
        <begin position="805"/>
        <end position="815"/>
    </location>
</feature>
<sequence>MRQIQVSQDDVNINGDTVELLRPNRWRSQPRKAQTLVKTPKMDDAVNKSSTTSTAVLQQDVLLLKKMLQDGPLSWSDFADEYAKHRPVKSIETLQETIYQSSPNDFLYSSDFISLHNSRSVALLKLQLIVVANNRLQNEQLGKISYHFNVSASDKERVHFGRNSQQLGESLEKLPQLFSVLDNGSHTQDSESKARDLKEVNPSSKTLLFHSFFSEEGDNKTSFIHKLQYFINLCGGKSSLFSLYEFARNLLKGAEKAFFKNEKDSFVQTISNLHNHFQVLGDEIKLHQHTLWHQQLKKMTQMANVEQDVSAHNKIQKVQASTAPQPAEVLTADFVKNVLNNVARYPMDWNEFKTKFLKSKQNADAMIANFLQNCPQKALKSLCFSSDFLALNTPFHRNRLKLQLILAIRRKSAEPSLISLENFKMQFDEIASEQEIEQTELNCDDFRGFLDKFPRVFVIQKGNYVKQGREALQFPSFFQHEKDGPLVSVVHKLNYFVYLCGDYCSISLVCKFLQRHLKLKRELDLVNTDEKVLALIQNCERGALNLDGDEDKENLEVTETDEERKATAADRARDVEDILKTQNHAISWRHLENLCFTKNKSKDWVSKFRQHYLPVLDSNYFIFSREFISLNSSYDRVLLKLCLLVNLYVMKKGQCELQSLFKQLQSIASGVEKREFYVNPDYQSYLSKHPNVFKLDIKASGKCYVSPGEDMVSFADLFTCEEHHKEDCLQCQLWFFMKVCGGRSHHQKCHNFVQILLNFNEENDKNGKKMSAQEVDDFIQKCGIVKDDLNPDVYVITELAVSTRNDQANDTSKVSSVPDKNHQPLRDSTEGNSQSSPSTQGNSASSSSSKVNLQSVPPKEDCPQPSSVSQEAESTPLKSAEVTLISSCNNSSSEINRLVKVKIVRTDKILSQVIDRMLKFERPIISMVHRKDALVILNWEGKGFVIPFKKTDLVSSSDSAFAQKWTLLGEFFQNPKVTQVTFDCHAIGRFLLENFNLQLNDTVFDVKIGAELLPSECSPTSVNNVADLCRCLNLPSLDKVDVQIVGDLVPKQGEEMVTLEKSSVTEAVREASALIPGIYGKMFQSLQEIDALKTLHSLTGDKLQSLYSMNIDSLLPLDKYYPSELTDTEPMKQSSSQSSISTGSSVPVSSISLSGMVSSQRSSQRSSVDPVAKPPPSGYSEIKGSAEDWFSTDVDQLPTIPTGIKEIFNQNQFSVKPSLPGTPLISYLQNQAFSMKSLTTQSLPQGFLSNQQPDFEPSMMEGLPLSLCKDEVGSIIQVPVEEAGSYDQNLSGITDELLNDFTSQHKESMLQLLLLLGMDIFETLRSHYKGDFCDSFNWLTDIVLDLGRNAEARFFRHTKDETPETVVASSRVVTAKDLAEIEKTDTLTGFGDDNRCGIEGALHSLRQVRNKKKRMVGLTVRVHKPLLGCADMMYDIALNGKSTLIIGYSGVGKTTLLRELARCLNDSARKRVIVVDTYNEIAGDYDVPHFSIGGARRLQVDSHDNQYKTLLESAKNHSPEVLIVDEIENQNDVAAVIKLCQQGIQVIAGVDTESISNLFNDKNFYQLFQSGGDNRLDDSVSLDSAGALAKSKVRPSFQALVEMVGCSRWYVHDLAHTYNCCLSGQPYSVQERTRIGFRPGQVREQQIVLKEKLIG</sequence>
<feature type="compositionally biased region" description="Basic and acidic residues" evidence="3">
    <location>
        <begin position="819"/>
        <end position="829"/>
    </location>
</feature>
<feature type="compositionally biased region" description="Low complexity" evidence="3">
    <location>
        <begin position="1159"/>
        <end position="1168"/>
    </location>
</feature>
<gene>
    <name evidence="5" type="ORF">HOLleu_05035</name>
</gene>
<feature type="region of interest" description="Disordered" evidence="3">
    <location>
        <begin position="805"/>
        <end position="875"/>
    </location>
</feature>
<dbReference type="GO" id="GO:0005524">
    <property type="term" value="F:ATP binding"/>
    <property type="evidence" value="ECO:0007669"/>
    <property type="project" value="UniProtKB-KW"/>
</dbReference>
<feature type="domain" description="AAA+ ATPase" evidence="4">
    <location>
        <begin position="1439"/>
        <end position="1560"/>
    </location>
</feature>
<keyword evidence="6" id="KW-1185">Reference proteome</keyword>
<proteinExistence type="predicted"/>
<dbReference type="SMART" id="SM00382">
    <property type="entry name" value="AAA"/>
    <property type="match status" value="1"/>
</dbReference>
<accession>A0A9Q1CJ34</accession>
<feature type="compositionally biased region" description="Low complexity" evidence="3">
    <location>
        <begin position="1133"/>
        <end position="1147"/>
    </location>
</feature>
<organism evidence="5 6">
    <name type="scientific">Holothuria leucospilota</name>
    <name type="common">Black long sea cucumber</name>
    <name type="synonym">Mertensiothuria leucospilota</name>
    <dbReference type="NCBI Taxonomy" id="206669"/>
    <lineage>
        <taxon>Eukaryota</taxon>
        <taxon>Metazoa</taxon>
        <taxon>Echinodermata</taxon>
        <taxon>Eleutherozoa</taxon>
        <taxon>Echinozoa</taxon>
        <taxon>Holothuroidea</taxon>
        <taxon>Aspidochirotacea</taxon>
        <taxon>Aspidochirotida</taxon>
        <taxon>Holothuriidae</taxon>
        <taxon>Holothuria</taxon>
    </lineage>
</organism>
<keyword evidence="1" id="KW-0547">Nucleotide-binding</keyword>
<reference evidence="5" key="1">
    <citation type="submission" date="2021-10" db="EMBL/GenBank/DDBJ databases">
        <title>Tropical sea cucumber genome reveals ecological adaptation and Cuvierian tubules defense mechanism.</title>
        <authorList>
            <person name="Chen T."/>
        </authorList>
    </citation>
    <scope>NUCLEOTIDE SEQUENCE</scope>
    <source>
        <strain evidence="5">Nanhai2018</strain>
        <tissue evidence="5">Muscle</tissue>
    </source>
</reference>
<dbReference type="InterPro" id="IPR036397">
    <property type="entry name" value="RNaseH_sf"/>
</dbReference>
<comment type="caution">
    <text evidence="5">The sequence shown here is derived from an EMBL/GenBank/DDBJ whole genome shotgun (WGS) entry which is preliminary data.</text>
</comment>
<dbReference type="EMBL" id="JAIZAY010000002">
    <property type="protein sequence ID" value="KAJ8046382.1"/>
    <property type="molecule type" value="Genomic_DNA"/>
</dbReference>
<feature type="region of interest" description="Disordered" evidence="3">
    <location>
        <begin position="1159"/>
        <end position="1183"/>
    </location>
</feature>
<dbReference type="PANTHER" id="PTHR20953">
    <property type="entry name" value="KINASE-RELATED"/>
    <property type="match status" value="1"/>
</dbReference>
<dbReference type="InterPro" id="IPR045735">
    <property type="entry name" value="Spore_III_AA_AAA+_ATPase"/>
</dbReference>
<dbReference type="Pfam" id="PF19568">
    <property type="entry name" value="Spore_III_AA"/>
    <property type="match status" value="1"/>
</dbReference>
<dbReference type="OrthoDB" id="26838at2759"/>
<evidence type="ECO:0000313" key="5">
    <source>
        <dbReference type="EMBL" id="KAJ8046382.1"/>
    </source>
</evidence>
<feature type="compositionally biased region" description="Low complexity" evidence="3">
    <location>
        <begin position="832"/>
        <end position="855"/>
    </location>
</feature>
<protein>
    <recommendedName>
        <fullName evidence="4">AAA+ ATPase domain-containing protein</fullName>
    </recommendedName>
</protein>
<dbReference type="SUPFAM" id="SSF52540">
    <property type="entry name" value="P-loop containing nucleoside triphosphate hydrolases"/>
    <property type="match status" value="1"/>
</dbReference>
<dbReference type="GO" id="GO:0003676">
    <property type="term" value="F:nucleic acid binding"/>
    <property type="evidence" value="ECO:0007669"/>
    <property type="project" value="InterPro"/>
</dbReference>
<feature type="region of interest" description="Disordered" evidence="3">
    <location>
        <begin position="1125"/>
        <end position="1147"/>
    </location>
</feature>
<evidence type="ECO:0000256" key="1">
    <source>
        <dbReference type="ARBA" id="ARBA00022741"/>
    </source>
</evidence>
<dbReference type="InterPro" id="IPR027417">
    <property type="entry name" value="P-loop_NTPase"/>
</dbReference>
<evidence type="ECO:0000256" key="2">
    <source>
        <dbReference type="ARBA" id="ARBA00022840"/>
    </source>
</evidence>
<name>A0A9Q1CJ34_HOLLE</name>